<organism evidence="2">
    <name type="scientific">Castor canadensis</name>
    <name type="common">American beaver</name>
    <dbReference type="NCBI Taxonomy" id="51338"/>
    <lineage>
        <taxon>Eukaryota</taxon>
        <taxon>Metazoa</taxon>
        <taxon>Chordata</taxon>
        <taxon>Craniata</taxon>
        <taxon>Vertebrata</taxon>
        <taxon>Euteleostomi</taxon>
        <taxon>Mammalia</taxon>
        <taxon>Eutheria</taxon>
        <taxon>Euarchontoglires</taxon>
        <taxon>Glires</taxon>
        <taxon>Rodentia</taxon>
        <taxon>Castorimorpha</taxon>
        <taxon>Castoridae</taxon>
        <taxon>Castor</taxon>
    </lineage>
</organism>
<proteinExistence type="predicted"/>
<reference evidence="2" key="1">
    <citation type="submission" date="2023-09" db="UniProtKB">
        <authorList>
            <consortium name="Ensembl"/>
        </authorList>
    </citation>
    <scope>IDENTIFICATION</scope>
</reference>
<evidence type="ECO:0000313" key="2">
    <source>
        <dbReference type="Ensembl" id="ENSCCNP00000024611.1"/>
    </source>
</evidence>
<sequence>MGRKGKKEKKGRGAEKTAAKMEKKVSKRSRKEEEDLEALIAHFQSLDARKTQVTETPCSPPCPRLLCITTSMSTISKRILGLKLTSLVHLRGAVLTR</sequence>
<feature type="region of interest" description="Disordered" evidence="1">
    <location>
        <begin position="1"/>
        <end position="33"/>
    </location>
</feature>
<gene>
    <name evidence="2" type="primary">Klhdc4</name>
</gene>
<feature type="compositionally biased region" description="Basic residues" evidence="1">
    <location>
        <begin position="1"/>
        <end position="10"/>
    </location>
</feature>
<dbReference type="AlphaFoldDB" id="A0A8C0XDP8"/>
<name>A0A8C0XDP8_CASCN</name>
<evidence type="ECO:0008006" key="3">
    <source>
        <dbReference type="Google" id="ProtNLM"/>
    </source>
</evidence>
<accession>A0A8C0XDP8</accession>
<protein>
    <recommendedName>
        <fullName evidence="3">KLHDC4</fullName>
    </recommendedName>
</protein>
<feature type="compositionally biased region" description="Basic and acidic residues" evidence="1">
    <location>
        <begin position="11"/>
        <end position="24"/>
    </location>
</feature>
<evidence type="ECO:0000256" key="1">
    <source>
        <dbReference type="SAM" id="MobiDB-lite"/>
    </source>
</evidence>
<dbReference type="Ensembl" id="ENSCCNT00000031366.1">
    <property type="protein sequence ID" value="ENSCCNP00000024611.1"/>
    <property type="gene ID" value="ENSCCNG00000023690.1"/>
</dbReference>